<evidence type="ECO:0000313" key="1">
    <source>
        <dbReference type="EMBL" id="MPN43930.1"/>
    </source>
</evidence>
<dbReference type="AlphaFoldDB" id="A0A645HYG5"/>
<organism evidence="1">
    <name type="scientific">bioreactor metagenome</name>
    <dbReference type="NCBI Taxonomy" id="1076179"/>
    <lineage>
        <taxon>unclassified sequences</taxon>
        <taxon>metagenomes</taxon>
        <taxon>ecological metagenomes</taxon>
    </lineage>
</organism>
<comment type="caution">
    <text evidence="1">The sequence shown here is derived from an EMBL/GenBank/DDBJ whole genome shotgun (WGS) entry which is preliminary data.</text>
</comment>
<gene>
    <name evidence="1" type="ORF">SDC9_191491</name>
</gene>
<proteinExistence type="predicted"/>
<name>A0A645HYG5_9ZZZZ</name>
<reference evidence="1" key="1">
    <citation type="submission" date="2019-08" db="EMBL/GenBank/DDBJ databases">
        <authorList>
            <person name="Kucharzyk K."/>
            <person name="Murdoch R.W."/>
            <person name="Higgins S."/>
            <person name="Loffler F."/>
        </authorList>
    </citation>
    <scope>NUCLEOTIDE SEQUENCE</scope>
</reference>
<accession>A0A645HYG5</accession>
<sequence>MRRYAPRSLFDQFTAFGNKSIQPADARTDINAEPVRIPYLKRAVLHCLRSRRKRKLHEKVGFSQIALFHIQQWIEVLDLGGDFYLKIGRIKPRDIIDPAAPCDQTLPKLLQRISNWGYDPHACNNYSFHRCFLQ</sequence>
<dbReference type="EMBL" id="VSSQ01102671">
    <property type="protein sequence ID" value="MPN43930.1"/>
    <property type="molecule type" value="Genomic_DNA"/>
</dbReference>
<protein>
    <submittedName>
        <fullName evidence="1">Uncharacterized protein</fullName>
    </submittedName>
</protein>